<proteinExistence type="predicted"/>
<evidence type="ECO:0000313" key="1">
    <source>
        <dbReference type="EMBL" id="KAJ8621605.1"/>
    </source>
</evidence>
<evidence type="ECO:0000313" key="2">
    <source>
        <dbReference type="Proteomes" id="UP001234297"/>
    </source>
</evidence>
<name>A0ACC2KKB8_PERAE</name>
<reference evidence="1 2" key="1">
    <citation type="journal article" date="2022" name="Hortic Res">
        <title>A haplotype resolved chromosomal level avocado genome allows analysis of novel avocado genes.</title>
        <authorList>
            <person name="Nath O."/>
            <person name="Fletcher S.J."/>
            <person name="Hayward A."/>
            <person name="Shaw L.M."/>
            <person name="Masouleh A.K."/>
            <person name="Furtado A."/>
            <person name="Henry R.J."/>
            <person name="Mitter N."/>
        </authorList>
    </citation>
    <scope>NUCLEOTIDE SEQUENCE [LARGE SCALE GENOMIC DNA]</scope>
    <source>
        <strain evidence="2">cv. Hass</strain>
    </source>
</reference>
<keyword evidence="2" id="KW-1185">Reference proteome</keyword>
<protein>
    <submittedName>
        <fullName evidence="1">Uncharacterized protein</fullName>
    </submittedName>
</protein>
<dbReference type="Proteomes" id="UP001234297">
    <property type="component" value="Chromosome 10"/>
</dbReference>
<accession>A0ACC2KKB8</accession>
<gene>
    <name evidence="1" type="ORF">MRB53_030134</name>
</gene>
<comment type="caution">
    <text evidence="1">The sequence shown here is derived from an EMBL/GenBank/DDBJ whole genome shotgun (WGS) entry which is preliminary data.</text>
</comment>
<organism evidence="1 2">
    <name type="scientific">Persea americana</name>
    <name type="common">Avocado</name>
    <dbReference type="NCBI Taxonomy" id="3435"/>
    <lineage>
        <taxon>Eukaryota</taxon>
        <taxon>Viridiplantae</taxon>
        <taxon>Streptophyta</taxon>
        <taxon>Embryophyta</taxon>
        <taxon>Tracheophyta</taxon>
        <taxon>Spermatophyta</taxon>
        <taxon>Magnoliopsida</taxon>
        <taxon>Magnoliidae</taxon>
        <taxon>Laurales</taxon>
        <taxon>Lauraceae</taxon>
        <taxon>Persea</taxon>
    </lineage>
</organism>
<dbReference type="EMBL" id="CM056818">
    <property type="protein sequence ID" value="KAJ8621605.1"/>
    <property type="molecule type" value="Genomic_DNA"/>
</dbReference>
<sequence>MERLEDQNPKQPQEAEAKSRVWDCDSCLYDSFELKSFNRQLDSAIAFRTSSMPRQPPLPSSTRSWKMTRALRKILGSVFLKKPTSNSKMGVYVMCSSTGWGAAPKIPEVWETDIHCSGRISP</sequence>